<evidence type="ECO:0000313" key="3">
    <source>
        <dbReference type="EMBL" id="MXQ95009.1"/>
    </source>
</evidence>
<dbReference type="AlphaFoldDB" id="A0A6B0RXX6"/>
<dbReference type="SMART" id="SM00229">
    <property type="entry name" value="RasGEFN"/>
    <property type="match status" value="1"/>
</dbReference>
<name>A0A6B0RXX6_9CETA</name>
<dbReference type="InterPro" id="IPR023578">
    <property type="entry name" value="Ras_GEF_dom_sf"/>
</dbReference>
<dbReference type="GO" id="GO:0005085">
    <property type="term" value="F:guanyl-nucleotide exchange factor activity"/>
    <property type="evidence" value="ECO:0007669"/>
    <property type="project" value="UniProtKB-KW"/>
</dbReference>
<dbReference type="InterPro" id="IPR000651">
    <property type="entry name" value="Ras-like_Gua-exchang_fac_N"/>
</dbReference>
<organism evidence="3 4">
    <name type="scientific">Bos mutus</name>
    <name type="common">wild yak</name>
    <dbReference type="NCBI Taxonomy" id="72004"/>
    <lineage>
        <taxon>Eukaryota</taxon>
        <taxon>Metazoa</taxon>
        <taxon>Chordata</taxon>
        <taxon>Craniata</taxon>
        <taxon>Vertebrata</taxon>
        <taxon>Euteleostomi</taxon>
        <taxon>Mammalia</taxon>
        <taxon>Eutheria</taxon>
        <taxon>Laurasiatheria</taxon>
        <taxon>Artiodactyla</taxon>
        <taxon>Ruminantia</taxon>
        <taxon>Pecora</taxon>
        <taxon>Bovidae</taxon>
        <taxon>Bovinae</taxon>
        <taxon>Bos</taxon>
    </lineage>
</organism>
<reference evidence="3" key="1">
    <citation type="submission" date="2019-10" db="EMBL/GenBank/DDBJ databases">
        <title>The sequence and de novo assembly of the wild yak genome.</title>
        <authorList>
            <person name="Liu Y."/>
        </authorList>
    </citation>
    <scope>NUCLEOTIDE SEQUENCE [LARGE SCALE GENOMIC DNA]</scope>
    <source>
        <strain evidence="3">WY2019</strain>
    </source>
</reference>
<accession>A0A6B0RXX6</accession>
<dbReference type="CDD" id="cd06224">
    <property type="entry name" value="REM"/>
    <property type="match status" value="1"/>
</dbReference>
<feature type="domain" description="N-terminal Ras-GEF" evidence="2">
    <location>
        <begin position="126"/>
        <end position="251"/>
    </location>
</feature>
<dbReference type="Proteomes" id="UP000322234">
    <property type="component" value="Unassembled WGS sequence"/>
</dbReference>
<dbReference type="PANTHER" id="PTHR46793:SF3">
    <property type="entry name" value="RIKEN CDNA 4930596D02 GENE"/>
    <property type="match status" value="1"/>
</dbReference>
<gene>
    <name evidence="3" type="ORF">E5288_WYG019247</name>
</gene>
<keyword evidence="4" id="KW-1185">Reference proteome</keyword>
<dbReference type="Gene3D" id="1.20.870.10">
    <property type="entry name" value="Son of sevenless (SoS) protein Chain: S domain 1"/>
    <property type="match status" value="2"/>
</dbReference>
<evidence type="ECO:0000259" key="2">
    <source>
        <dbReference type="PROSITE" id="PS50212"/>
    </source>
</evidence>
<protein>
    <recommendedName>
        <fullName evidence="2">N-terminal Ras-GEF domain-containing protein</fullName>
    </recommendedName>
</protein>
<comment type="caution">
    <text evidence="3">The sequence shown here is derived from an EMBL/GenBank/DDBJ whole genome shotgun (WGS) entry which is preliminary data.</text>
</comment>
<dbReference type="Pfam" id="PF00618">
    <property type="entry name" value="RasGEF_N"/>
    <property type="match status" value="2"/>
</dbReference>
<evidence type="ECO:0000256" key="1">
    <source>
        <dbReference type="PROSITE-ProRule" id="PRU00135"/>
    </source>
</evidence>
<keyword evidence="1" id="KW-0344">Guanine-nucleotide releasing factor</keyword>
<dbReference type="PANTHER" id="PTHR46793">
    <property type="entry name" value="1700018F24RIK PROTEIN-RELATED-RELATED"/>
    <property type="match status" value="1"/>
</dbReference>
<evidence type="ECO:0000313" key="4">
    <source>
        <dbReference type="Proteomes" id="UP000322234"/>
    </source>
</evidence>
<sequence length="331" mass="37211">MPLVLLGGHLRGKVSTGNRNETGRLWSVRRRRLETLVDNLVPAFLGGDPAYLPTFLGTYRAFGTTQQVLDLLFTRQCEVQSVIITLLLFHLLPPQICSSLTPCPTVTSSDVSGESVSTGDRNETYSVWSVRRRRLEMLVDNLVPAFLGGDPAYLPTFLGTYRAFGTTQQMLDLLFMRYGCILPYCDEDGGPLHQLKMAMASILGTWLHLYPEDFQQAPEFPCLKMLLAYVELNMPDSDLEQQAHHLLVQLETLEPTEAEGHECFPKGPGERGHSSFYLKQVSLCKFSRRTSFLALQLGNNWLVKQEFQILKSRCGFGTEELGTWSRAEVGL</sequence>
<dbReference type="SUPFAM" id="SSF48366">
    <property type="entry name" value="Ras GEF"/>
    <property type="match status" value="2"/>
</dbReference>
<proteinExistence type="predicted"/>
<dbReference type="EMBL" id="VBQZ03000124">
    <property type="protein sequence ID" value="MXQ95009.1"/>
    <property type="molecule type" value="Genomic_DNA"/>
</dbReference>
<dbReference type="PROSITE" id="PS50212">
    <property type="entry name" value="RASGEF_NTER"/>
    <property type="match status" value="1"/>
</dbReference>